<name>A0A7I3ZMD4_PHYPA</name>
<dbReference type="AlphaFoldDB" id="A0A7I3ZMD4"/>
<organism evidence="1 2">
    <name type="scientific">Physcomitrium patens</name>
    <name type="common">Spreading-leaved earth moss</name>
    <name type="synonym">Physcomitrella patens</name>
    <dbReference type="NCBI Taxonomy" id="3218"/>
    <lineage>
        <taxon>Eukaryota</taxon>
        <taxon>Viridiplantae</taxon>
        <taxon>Streptophyta</taxon>
        <taxon>Embryophyta</taxon>
        <taxon>Bryophyta</taxon>
        <taxon>Bryophytina</taxon>
        <taxon>Bryopsida</taxon>
        <taxon>Funariidae</taxon>
        <taxon>Funariales</taxon>
        <taxon>Funariaceae</taxon>
        <taxon>Physcomitrium</taxon>
    </lineage>
</organism>
<dbReference type="Proteomes" id="UP000006727">
    <property type="component" value="Chromosome 20"/>
</dbReference>
<dbReference type="EMBL" id="ABEU02000020">
    <property type="status" value="NOT_ANNOTATED_CDS"/>
    <property type="molecule type" value="Genomic_DNA"/>
</dbReference>
<evidence type="ECO:0000313" key="1">
    <source>
        <dbReference type="EnsemblPlants" id="PAC:32947640.CDS.1"/>
    </source>
</evidence>
<dbReference type="EnsemblPlants" id="Pp3c20_12500V3.3">
    <property type="protein sequence ID" value="PAC:32947640.CDS.1"/>
    <property type="gene ID" value="Pp3c20_12500"/>
</dbReference>
<reference evidence="1 2" key="2">
    <citation type="journal article" date="2018" name="Plant J.">
        <title>The Physcomitrella patens chromosome-scale assembly reveals moss genome structure and evolution.</title>
        <authorList>
            <person name="Lang D."/>
            <person name="Ullrich K.K."/>
            <person name="Murat F."/>
            <person name="Fuchs J."/>
            <person name="Jenkins J."/>
            <person name="Haas F.B."/>
            <person name="Piednoel M."/>
            <person name="Gundlach H."/>
            <person name="Van Bel M."/>
            <person name="Meyberg R."/>
            <person name="Vives C."/>
            <person name="Morata J."/>
            <person name="Symeonidi A."/>
            <person name="Hiss M."/>
            <person name="Muchero W."/>
            <person name="Kamisugi Y."/>
            <person name="Saleh O."/>
            <person name="Blanc G."/>
            <person name="Decker E.L."/>
            <person name="van Gessel N."/>
            <person name="Grimwood J."/>
            <person name="Hayes R.D."/>
            <person name="Graham S.W."/>
            <person name="Gunter L.E."/>
            <person name="McDaniel S.F."/>
            <person name="Hoernstein S.N.W."/>
            <person name="Larsson A."/>
            <person name="Li F.W."/>
            <person name="Perroud P.F."/>
            <person name="Phillips J."/>
            <person name="Ranjan P."/>
            <person name="Rokshar D.S."/>
            <person name="Rothfels C.J."/>
            <person name="Schneider L."/>
            <person name="Shu S."/>
            <person name="Stevenson D.W."/>
            <person name="Thummler F."/>
            <person name="Tillich M."/>
            <person name="Villarreal Aguilar J.C."/>
            <person name="Widiez T."/>
            <person name="Wong G.K."/>
            <person name="Wymore A."/>
            <person name="Zhang Y."/>
            <person name="Zimmer A.D."/>
            <person name="Quatrano R.S."/>
            <person name="Mayer K.F.X."/>
            <person name="Goodstein D."/>
            <person name="Casacuberta J.M."/>
            <person name="Vandepoele K."/>
            <person name="Reski R."/>
            <person name="Cuming A.C."/>
            <person name="Tuskan G.A."/>
            <person name="Maumus F."/>
            <person name="Salse J."/>
            <person name="Schmutz J."/>
            <person name="Rensing S.A."/>
        </authorList>
    </citation>
    <scope>NUCLEOTIDE SEQUENCE [LARGE SCALE GENOMIC DNA]</scope>
    <source>
        <strain evidence="1 2">cv. Gransden 2004</strain>
    </source>
</reference>
<evidence type="ECO:0000313" key="2">
    <source>
        <dbReference type="Proteomes" id="UP000006727"/>
    </source>
</evidence>
<sequence>MTMAEELPLVWIKMCRLSPTATLRVLWLGVDRKQGGEACRPWWSQLRSQPLPIQ</sequence>
<keyword evidence="2" id="KW-1185">Reference proteome</keyword>
<reference evidence="1 2" key="1">
    <citation type="journal article" date="2008" name="Science">
        <title>The Physcomitrella genome reveals evolutionary insights into the conquest of land by plants.</title>
        <authorList>
            <person name="Rensing S."/>
            <person name="Lang D."/>
            <person name="Zimmer A."/>
            <person name="Terry A."/>
            <person name="Salamov A."/>
            <person name="Shapiro H."/>
            <person name="Nishiyama T."/>
            <person name="Perroud P.-F."/>
            <person name="Lindquist E."/>
            <person name="Kamisugi Y."/>
            <person name="Tanahashi T."/>
            <person name="Sakakibara K."/>
            <person name="Fujita T."/>
            <person name="Oishi K."/>
            <person name="Shin-I T."/>
            <person name="Kuroki Y."/>
            <person name="Toyoda A."/>
            <person name="Suzuki Y."/>
            <person name="Hashimoto A."/>
            <person name="Yamaguchi K."/>
            <person name="Sugano A."/>
            <person name="Kohara Y."/>
            <person name="Fujiyama A."/>
            <person name="Anterola A."/>
            <person name="Aoki S."/>
            <person name="Ashton N."/>
            <person name="Barbazuk W.B."/>
            <person name="Barker E."/>
            <person name="Bennetzen J."/>
            <person name="Bezanilla M."/>
            <person name="Blankenship R."/>
            <person name="Cho S.H."/>
            <person name="Dutcher S."/>
            <person name="Estelle M."/>
            <person name="Fawcett J.A."/>
            <person name="Gundlach H."/>
            <person name="Hanada K."/>
            <person name="Heyl A."/>
            <person name="Hicks K.A."/>
            <person name="Hugh J."/>
            <person name="Lohr M."/>
            <person name="Mayer K."/>
            <person name="Melkozernov A."/>
            <person name="Murata T."/>
            <person name="Nelson D."/>
            <person name="Pils B."/>
            <person name="Prigge M."/>
            <person name="Reiss B."/>
            <person name="Renner T."/>
            <person name="Rombauts S."/>
            <person name="Rushton P."/>
            <person name="Sanderfoot A."/>
            <person name="Schween G."/>
            <person name="Shiu S.-H."/>
            <person name="Stueber K."/>
            <person name="Theodoulou F.L."/>
            <person name="Tu H."/>
            <person name="Van de Peer Y."/>
            <person name="Verrier P.J."/>
            <person name="Waters E."/>
            <person name="Wood A."/>
            <person name="Yang L."/>
            <person name="Cove D."/>
            <person name="Cuming A."/>
            <person name="Hasebe M."/>
            <person name="Lucas S."/>
            <person name="Mishler D.B."/>
            <person name="Reski R."/>
            <person name="Grigoriev I."/>
            <person name="Quatrano R.S."/>
            <person name="Boore J.L."/>
        </authorList>
    </citation>
    <scope>NUCLEOTIDE SEQUENCE [LARGE SCALE GENOMIC DNA]</scope>
    <source>
        <strain evidence="1 2">cv. Gransden 2004</strain>
    </source>
</reference>
<reference evidence="1" key="3">
    <citation type="submission" date="2020-12" db="UniProtKB">
        <authorList>
            <consortium name="EnsemblPlants"/>
        </authorList>
    </citation>
    <scope>IDENTIFICATION</scope>
</reference>
<dbReference type="Gramene" id="Pp3c20_12500V3.3">
    <property type="protein sequence ID" value="PAC:32947640.CDS.1"/>
    <property type="gene ID" value="Pp3c20_12500"/>
</dbReference>
<protein>
    <submittedName>
        <fullName evidence="1">Uncharacterized protein</fullName>
    </submittedName>
</protein>
<proteinExistence type="predicted"/>
<accession>A0A7I3ZMD4</accession>